<name>A0AAJ7NCV3_9HYME</name>
<evidence type="ECO:0000313" key="2">
    <source>
        <dbReference type="RefSeq" id="XP_017888927.1"/>
    </source>
</evidence>
<dbReference type="SUPFAM" id="SSF56672">
    <property type="entry name" value="DNA/RNA polymerases"/>
    <property type="match status" value="1"/>
</dbReference>
<dbReference type="KEGG" id="ccal:108630255"/>
<proteinExistence type="predicted"/>
<dbReference type="GO" id="GO:0071897">
    <property type="term" value="P:DNA biosynthetic process"/>
    <property type="evidence" value="ECO:0007669"/>
    <property type="project" value="UniProtKB-ARBA"/>
</dbReference>
<sequence length="496" mass="56735">MTSQFAVKICANSYRGPAQFEVREIEAEVTQAHKVLRGVGSDSAIALCTEKVNLTIRGSDRSFELNNVLVVSELALPEQRVDVPLSMEQELDKQMKLYFDIEAIGISTHVKAKREDRRALEILEATCTHTGREWQVGLPWKEDHVTFSDGRKTALQRLKSLEKKLDRDEAYAKMYYREIDRMFEKGYAQKATAVPLGKRLRYLPHFGVYNINKPNKVRVVKDAAAKEEGVSFNDLLLTGPDLLKSLPGVIMRFRQFAYAVKGDIRDMFLKIKIREEDQDAQRFLWRGADRLGEPVEYRMTSMLFGAKSSPCTAIYIKNKNASRYFSIFPDTAFSLIENCYMDDFLDSCETIESATDRVRQAIEINKFANWEMHGWCSNASEVLSGLKTDDDPSSLVKSEVNQISDEKVLGLRWLNTSDELMFSFNQHKITAEFYSGQRRPTKREFLGIIMSIFDPLGFLTPFTIQSRILMQEIWENVLVTDAMFAALFPEGVESDS</sequence>
<dbReference type="PANTHER" id="PTHR47331:SF5">
    <property type="entry name" value="RIBONUCLEASE H"/>
    <property type="match status" value="1"/>
</dbReference>
<organism evidence="1 2">
    <name type="scientific">Ceratina calcarata</name>
    <dbReference type="NCBI Taxonomy" id="156304"/>
    <lineage>
        <taxon>Eukaryota</taxon>
        <taxon>Metazoa</taxon>
        <taxon>Ecdysozoa</taxon>
        <taxon>Arthropoda</taxon>
        <taxon>Hexapoda</taxon>
        <taxon>Insecta</taxon>
        <taxon>Pterygota</taxon>
        <taxon>Neoptera</taxon>
        <taxon>Endopterygota</taxon>
        <taxon>Hymenoptera</taxon>
        <taxon>Apocrita</taxon>
        <taxon>Aculeata</taxon>
        <taxon>Apoidea</taxon>
        <taxon>Anthophila</taxon>
        <taxon>Apidae</taxon>
        <taxon>Ceratina</taxon>
        <taxon>Zadontomerus</taxon>
    </lineage>
</organism>
<evidence type="ECO:0000313" key="1">
    <source>
        <dbReference type="Proteomes" id="UP000694925"/>
    </source>
</evidence>
<dbReference type="GeneID" id="108630255"/>
<reference evidence="2" key="1">
    <citation type="submission" date="2025-08" db="UniProtKB">
        <authorList>
            <consortium name="RefSeq"/>
        </authorList>
    </citation>
    <scope>IDENTIFICATION</scope>
    <source>
        <tissue evidence="2">Whole body</tissue>
    </source>
</reference>
<dbReference type="Proteomes" id="UP000694925">
    <property type="component" value="Unplaced"/>
</dbReference>
<dbReference type="Pfam" id="PF05380">
    <property type="entry name" value="Peptidase_A17"/>
    <property type="match status" value="1"/>
</dbReference>
<dbReference type="AlphaFoldDB" id="A0AAJ7NCV3"/>
<dbReference type="InterPro" id="IPR008042">
    <property type="entry name" value="Retrotrans_Pao"/>
</dbReference>
<dbReference type="RefSeq" id="XP_017888927.1">
    <property type="nucleotide sequence ID" value="XM_018033438.1"/>
</dbReference>
<accession>A0AAJ7NCV3</accession>
<gene>
    <name evidence="2" type="primary">LOC108630255</name>
</gene>
<keyword evidence="1" id="KW-1185">Reference proteome</keyword>
<protein>
    <submittedName>
        <fullName evidence="2">Uncharacterized protein LOC108630255</fullName>
    </submittedName>
</protein>
<dbReference type="PANTHER" id="PTHR47331">
    <property type="entry name" value="PHD-TYPE DOMAIN-CONTAINING PROTEIN"/>
    <property type="match status" value="1"/>
</dbReference>
<dbReference type="InterPro" id="IPR043502">
    <property type="entry name" value="DNA/RNA_pol_sf"/>
</dbReference>